<dbReference type="RefSeq" id="WP_373971872.1">
    <property type="nucleotide sequence ID" value="NZ_JBHDLJ010000006.1"/>
</dbReference>
<feature type="region of interest" description="Disordered" evidence="1">
    <location>
        <begin position="1"/>
        <end position="30"/>
    </location>
</feature>
<evidence type="ECO:0000256" key="1">
    <source>
        <dbReference type="SAM" id="MobiDB-lite"/>
    </source>
</evidence>
<feature type="compositionally biased region" description="Basic and acidic residues" evidence="1">
    <location>
        <begin position="7"/>
        <end position="16"/>
    </location>
</feature>
<dbReference type="EMBL" id="JBHDLJ010000006">
    <property type="protein sequence ID" value="MFB0834697.1"/>
    <property type="molecule type" value="Genomic_DNA"/>
</dbReference>
<evidence type="ECO:0000313" key="3">
    <source>
        <dbReference type="Proteomes" id="UP001575652"/>
    </source>
</evidence>
<evidence type="ECO:0000313" key="2">
    <source>
        <dbReference type="EMBL" id="MFB0834697.1"/>
    </source>
</evidence>
<reference evidence="2 3" key="1">
    <citation type="submission" date="2024-09" db="EMBL/GenBank/DDBJ databases">
        <authorList>
            <person name="Salinas-Garcia M.A."/>
            <person name="Prieme A."/>
        </authorList>
    </citation>
    <scope>NUCLEOTIDE SEQUENCE [LARGE SCALE GENOMIC DNA]</scope>
    <source>
        <strain evidence="2 3">DSM 21081</strain>
    </source>
</reference>
<accession>A0ABV4UR25</accession>
<protein>
    <submittedName>
        <fullName evidence="2">Biliverdin-producing heme oxygenase</fullName>
    </submittedName>
</protein>
<comment type="caution">
    <text evidence="2">The sequence shown here is derived from an EMBL/GenBank/DDBJ whole genome shotgun (WGS) entry which is preliminary data.</text>
</comment>
<dbReference type="CDD" id="cd19166">
    <property type="entry name" value="HemeO-bac"/>
    <property type="match status" value="1"/>
</dbReference>
<keyword evidence="3" id="KW-1185">Reference proteome</keyword>
<proteinExistence type="predicted"/>
<dbReference type="SUPFAM" id="SSF48613">
    <property type="entry name" value="Heme oxygenase-like"/>
    <property type="match status" value="1"/>
</dbReference>
<name>A0ABV4UR25_9MICC</name>
<sequence>MRSWQRKFHESGDSLKHSTASPSPDPAPTEELLERLRRETSGLHRDVEDMTDLPGSVSTRGDYVRLLRRLHGFHTAVEARLANPAWAQGWPGLGIDLPAHRRSHLLSGDLDRLGAVPSKAMVRLPALDNLGQAMGCLYVVEGSSLGGRVLAPAFRAVLGDVPTAFFDSDERMHPHPWRSVVAGLRTFEATAGSAGDVVLGARETFLAFGRHLAHAARAGTGAL</sequence>
<dbReference type="InterPro" id="IPR016084">
    <property type="entry name" value="Haem_Oase-like_multi-hlx"/>
</dbReference>
<gene>
    <name evidence="2" type="ORF">ACETWP_08865</name>
</gene>
<dbReference type="Proteomes" id="UP001575652">
    <property type="component" value="Unassembled WGS sequence"/>
</dbReference>
<dbReference type="Gene3D" id="1.20.910.10">
    <property type="entry name" value="Heme oxygenase-like"/>
    <property type="match status" value="1"/>
</dbReference>
<organism evidence="2 3">
    <name type="scientific">Arthrobacter halodurans</name>
    <dbReference type="NCBI Taxonomy" id="516699"/>
    <lineage>
        <taxon>Bacteria</taxon>
        <taxon>Bacillati</taxon>
        <taxon>Actinomycetota</taxon>
        <taxon>Actinomycetes</taxon>
        <taxon>Micrococcales</taxon>
        <taxon>Micrococcaceae</taxon>
        <taxon>Arthrobacter</taxon>
    </lineage>
</organism>